<protein>
    <submittedName>
        <fullName evidence="1">Uncharacterized protein</fullName>
    </submittedName>
</protein>
<sequence>MSTICILCDAELKIKKMEISRIHVIFGSSTSHNTRKCLPKPRTKGGGGDYVMIKPFLHLQFVQEVLQSHGCMQVWSLNQLPGMQSINTF</sequence>
<dbReference type="Gramene" id="PGSC0003DMT400046908">
    <property type="protein sequence ID" value="PGSC0003DMT400046908"/>
    <property type="gene ID" value="PGSC0003DMG402018218"/>
</dbReference>
<proteinExistence type="predicted"/>
<dbReference type="HOGENOM" id="CLU_2459054_0_0_1"/>
<evidence type="ECO:0000313" key="1">
    <source>
        <dbReference type="EnsemblPlants" id="PGSC0003DMT400046908"/>
    </source>
</evidence>
<dbReference type="InParanoid" id="M1BJU0"/>
<name>M1BJU0_SOLTU</name>
<reference evidence="1" key="2">
    <citation type="submission" date="2015-06" db="UniProtKB">
        <authorList>
            <consortium name="EnsemblPlants"/>
        </authorList>
    </citation>
    <scope>IDENTIFICATION</scope>
    <source>
        <strain evidence="1">DM1-3 516 R44</strain>
    </source>
</reference>
<evidence type="ECO:0000313" key="2">
    <source>
        <dbReference type="Proteomes" id="UP000011115"/>
    </source>
</evidence>
<dbReference type="AlphaFoldDB" id="M1BJU0"/>
<dbReference type="EnsemblPlants" id="PGSC0003DMT400046908">
    <property type="protein sequence ID" value="PGSC0003DMT400046908"/>
    <property type="gene ID" value="PGSC0003DMG402018218"/>
</dbReference>
<keyword evidence="2" id="KW-1185">Reference proteome</keyword>
<accession>M1BJU0</accession>
<organism evidence="1 2">
    <name type="scientific">Solanum tuberosum</name>
    <name type="common">Potato</name>
    <dbReference type="NCBI Taxonomy" id="4113"/>
    <lineage>
        <taxon>Eukaryota</taxon>
        <taxon>Viridiplantae</taxon>
        <taxon>Streptophyta</taxon>
        <taxon>Embryophyta</taxon>
        <taxon>Tracheophyta</taxon>
        <taxon>Spermatophyta</taxon>
        <taxon>Magnoliopsida</taxon>
        <taxon>eudicotyledons</taxon>
        <taxon>Gunneridae</taxon>
        <taxon>Pentapetalae</taxon>
        <taxon>asterids</taxon>
        <taxon>lamiids</taxon>
        <taxon>Solanales</taxon>
        <taxon>Solanaceae</taxon>
        <taxon>Solanoideae</taxon>
        <taxon>Solaneae</taxon>
        <taxon>Solanum</taxon>
    </lineage>
</organism>
<reference evidence="2" key="1">
    <citation type="journal article" date="2011" name="Nature">
        <title>Genome sequence and analysis of the tuber crop potato.</title>
        <authorList>
            <consortium name="The Potato Genome Sequencing Consortium"/>
        </authorList>
    </citation>
    <scope>NUCLEOTIDE SEQUENCE [LARGE SCALE GENOMIC DNA]</scope>
    <source>
        <strain evidence="2">cv. DM1-3 516 R44</strain>
    </source>
</reference>
<dbReference type="PaxDb" id="4113-PGSC0003DMT400046908"/>
<dbReference type="Proteomes" id="UP000011115">
    <property type="component" value="Unassembled WGS sequence"/>
</dbReference>